<feature type="domain" description="Peptidase M28" evidence="1">
    <location>
        <begin position="274"/>
        <end position="468"/>
    </location>
</feature>
<accession>A0A428KWC7</accession>
<sequence length="479" mass="52595">MVGYAQRLAGRGAGPVADVDRQTVLAMKRAATFSTLVALALLGFHPAHSQDMPRVRRTISTLASPAFQGRGYVRDGDKKAAQYLCQRFEQLGLQPLAPGYRQSFTLDVNSFPGALKLELNLGMLRFPVLGSTRRLRPGIDFIAAPASGSGKVGGPFSAVPIWRFDTLTFTSSTAQQLLLRHPWHGGGLVLRAADERRLITLPLPLRQHLDSAALRLTLVPKLTASLAPDQATQMRLEVLEPVWNSIPSTASGPTVALVAARVEAKLQRQYHTQNIVGYLPGRIQPDSFLVVTAHYDHLGTMGRRTYFPGANDNASGTAMLLELAAYYARPENRPAYSLVFIGFGAEEAGLIGSQYFVEHPLVPLNRIRFLLNLDLLGTGSEGATVVNGRVFERQFQQLQQLNAEHRYLPALGARGRAANSDHYHFSEQGVPAFFLYTRGGTTAYHDVEDRPETLPLTTFPQVFQLLRDFLNLQGAAMVK</sequence>
<dbReference type="EMBL" id="RWIT01000001">
    <property type="protein sequence ID" value="RSK51049.1"/>
    <property type="molecule type" value="Genomic_DNA"/>
</dbReference>
<dbReference type="PANTHER" id="PTHR12147">
    <property type="entry name" value="METALLOPEPTIDASE M28 FAMILY MEMBER"/>
    <property type="match status" value="1"/>
</dbReference>
<reference evidence="2 3" key="1">
    <citation type="submission" date="2018-12" db="EMBL/GenBank/DDBJ databases">
        <authorList>
            <person name="Feng G."/>
            <person name="Zhu H."/>
        </authorList>
    </citation>
    <scope>NUCLEOTIDE SEQUENCE [LARGE SCALE GENOMIC DNA]</scope>
    <source>
        <strain evidence="2 3">KCTC 12533</strain>
    </source>
</reference>
<proteinExistence type="predicted"/>
<dbReference type="AlphaFoldDB" id="A0A428KWC7"/>
<dbReference type="PANTHER" id="PTHR12147:SF26">
    <property type="entry name" value="PEPTIDASE M28 DOMAIN-CONTAINING PROTEIN"/>
    <property type="match status" value="1"/>
</dbReference>
<evidence type="ECO:0000313" key="2">
    <source>
        <dbReference type="EMBL" id="RSK51049.1"/>
    </source>
</evidence>
<dbReference type="GO" id="GO:0006508">
    <property type="term" value="P:proteolysis"/>
    <property type="evidence" value="ECO:0007669"/>
    <property type="project" value="InterPro"/>
</dbReference>
<dbReference type="InterPro" id="IPR045175">
    <property type="entry name" value="M28_fam"/>
</dbReference>
<dbReference type="OrthoDB" id="844214at2"/>
<protein>
    <submittedName>
        <fullName evidence="2">M28 family peptidase</fullName>
    </submittedName>
</protein>
<dbReference type="GO" id="GO:0008235">
    <property type="term" value="F:metalloexopeptidase activity"/>
    <property type="evidence" value="ECO:0007669"/>
    <property type="project" value="InterPro"/>
</dbReference>
<name>A0A428KWC7_9BACT</name>
<dbReference type="Proteomes" id="UP000273500">
    <property type="component" value="Unassembled WGS sequence"/>
</dbReference>
<dbReference type="Pfam" id="PF04389">
    <property type="entry name" value="Peptidase_M28"/>
    <property type="match status" value="1"/>
</dbReference>
<organism evidence="2 3">
    <name type="scientific">Hymenobacter rigui</name>
    <dbReference type="NCBI Taxonomy" id="334424"/>
    <lineage>
        <taxon>Bacteria</taxon>
        <taxon>Pseudomonadati</taxon>
        <taxon>Bacteroidota</taxon>
        <taxon>Cytophagia</taxon>
        <taxon>Cytophagales</taxon>
        <taxon>Hymenobacteraceae</taxon>
        <taxon>Hymenobacter</taxon>
    </lineage>
</organism>
<evidence type="ECO:0000313" key="3">
    <source>
        <dbReference type="Proteomes" id="UP000273500"/>
    </source>
</evidence>
<dbReference type="InterPro" id="IPR007484">
    <property type="entry name" value="Peptidase_M28"/>
</dbReference>
<dbReference type="SUPFAM" id="SSF53187">
    <property type="entry name" value="Zn-dependent exopeptidases"/>
    <property type="match status" value="1"/>
</dbReference>
<keyword evidence="3" id="KW-1185">Reference proteome</keyword>
<gene>
    <name evidence="2" type="ORF">EI291_01660</name>
</gene>
<comment type="caution">
    <text evidence="2">The sequence shown here is derived from an EMBL/GenBank/DDBJ whole genome shotgun (WGS) entry which is preliminary data.</text>
</comment>
<dbReference type="Gene3D" id="3.40.630.10">
    <property type="entry name" value="Zn peptidases"/>
    <property type="match status" value="1"/>
</dbReference>
<evidence type="ECO:0000259" key="1">
    <source>
        <dbReference type="Pfam" id="PF04389"/>
    </source>
</evidence>